<dbReference type="SUPFAM" id="SSF54106">
    <property type="entry name" value="LysM domain"/>
    <property type="match status" value="1"/>
</dbReference>
<evidence type="ECO:0000313" key="4">
    <source>
        <dbReference type="Proteomes" id="UP001500575"/>
    </source>
</evidence>
<reference evidence="3 4" key="1">
    <citation type="journal article" date="2019" name="Int. J. Syst. Evol. Microbiol.">
        <title>The Global Catalogue of Microorganisms (GCM) 10K type strain sequencing project: providing services to taxonomists for standard genome sequencing and annotation.</title>
        <authorList>
            <consortium name="The Broad Institute Genomics Platform"/>
            <consortium name="The Broad Institute Genome Sequencing Center for Infectious Disease"/>
            <person name="Wu L."/>
            <person name="Ma J."/>
        </authorList>
    </citation>
    <scope>NUCLEOTIDE SEQUENCE [LARGE SCALE GENOMIC DNA]</scope>
    <source>
        <strain evidence="3 4">JCM 16021</strain>
    </source>
</reference>
<dbReference type="CDD" id="cd00118">
    <property type="entry name" value="LysM"/>
    <property type="match status" value="1"/>
</dbReference>
<dbReference type="InterPro" id="IPR018392">
    <property type="entry name" value="LysM"/>
</dbReference>
<dbReference type="PROSITE" id="PS51782">
    <property type="entry name" value="LYSM"/>
    <property type="match status" value="1"/>
</dbReference>
<dbReference type="Proteomes" id="UP001500575">
    <property type="component" value="Unassembled WGS sequence"/>
</dbReference>
<dbReference type="RefSeq" id="WP_344304816.1">
    <property type="nucleotide sequence ID" value="NZ_BAAAQQ010000013.1"/>
</dbReference>
<dbReference type="SMART" id="SM00257">
    <property type="entry name" value="LysM"/>
    <property type="match status" value="1"/>
</dbReference>
<keyword evidence="1" id="KW-0472">Membrane</keyword>
<name>A0ABN2YNM7_9ACTN</name>
<feature type="transmembrane region" description="Helical" evidence="1">
    <location>
        <begin position="40"/>
        <end position="63"/>
    </location>
</feature>
<dbReference type="InterPro" id="IPR036779">
    <property type="entry name" value="LysM_dom_sf"/>
</dbReference>
<dbReference type="Gene3D" id="3.10.350.10">
    <property type="entry name" value="LysM domain"/>
    <property type="match status" value="1"/>
</dbReference>
<dbReference type="Pfam" id="PF01476">
    <property type="entry name" value="LysM"/>
    <property type="match status" value="1"/>
</dbReference>
<comment type="caution">
    <text evidence="3">The sequence shown here is derived from an EMBL/GenBank/DDBJ whole genome shotgun (WGS) entry which is preliminary data.</text>
</comment>
<sequence length="126" mass="13322">MSTYVIQPSAIQPSSVRSPSAARRADQVTGTVRLTRRGRLVLFLVALATVLVVGFFLGAGSVATGERGASPATEIVMVQPGETLWDIASRITPAGDDVRETMFDIKRLNALASSALDAGQRIRVPA</sequence>
<keyword evidence="4" id="KW-1185">Reference proteome</keyword>
<evidence type="ECO:0000313" key="3">
    <source>
        <dbReference type="EMBL" id="GAA2129986.1"/>
    </source>
</evidence>
<keyword evidence="1" id="KW-0812">Transmembrane</keyword>
<feature type="domain" description="LysM" evidence="2">
    <location>
        <begin position="74"/>
        <end position="124"/>
    </location>
</feature>
<protein>
    <recommendedName>
        <fullName evidence="2">LysM domain-containing protein</fullName>
    </recommendedName>
</protein>
<gene>
    <name evidence="3" type="ORF">GCM10009843_32120</name>
</gene>
<dbReference type="EMBL" id="BAAAQQ010000013">
    <property type="protein sequence ID" value="GAA2129986.1"/>
    <property type="molecule type" value="Genomic_DNA"/>
</dbReference>
<evidence type="ECO:0000259" key="2">
    <source>
        <dbReference type="PROSITE" id="PS51782"/>
    </source>
</evidence>
<keyword evidence="1" id="KW-1133">Transmembrane helix</keyword>
<evidence type="ECO:0000256" key="1">
    <source>
        <dbReference type="SAM" id="Phobius"/>
    </source>
</evidence>
<organism evidence="3 4">
    <name type="scientific">Nocardioides bigeumensis</name>
    <dbReference type="NCBI Taxonomy" id="433657"/>
    <lineage>
        <taxon>Bacteria</taxon>
        <taxon>Bacillati</taxon>
        <taxon>Actinomycetota</taxon>
        <taxon>Actinomycetes</taxon>
        <taxon>Propionibacteriales</taxon>
        <taxon>Nocardioidaceae</taxon>
        <taxon>Nocardioides</taxon>
    </lineage>
</organism>
<accession>A0ABN2YNM7</accession>
<proteinExistence type="predicted"/>